<reference evidence="1 2" key="1">
    <citation type="submission" date="2013-04" db="EMBL/GenBank/DDBJ databases">
        <title>Draft genome of the heavy metal tolerant bacterium Lysinibacillus sphaericus strain OT4b.31.</title>
        <authorList>
            <person name="Pena-Montenegro T.D."/>
            <person name="Dussan J."/>
        </authorList>
    </citation>
    <scope>NUCLEOTIDE SEQUENCE [LARGE SCALE GENOMIC DNA]</scope>
    <source>
        <strain evidence="1 2">OT4b.31</strain>
    </source>
</reference>
<proteinExistence type="predicted"/>
<comment type="caution">
    <text evidence="1">The sequence shown here is derived from an EMBL/GenBank/DDBJ whole genome shotgun (WGS) entry which is preliminary data.</text>
</comment>
<dbReference type="HOGENOM" id="CLU_817964_0_0_9"/>
<dbReference type="eggNOG" id="ENOG50333BG">
    <property type="taxonomic scope" value="Bacteria"/>
</dbReference>
<name>R7ZJM9_LYSSH</name>
<dbReference type="AlphaFoldDB" id="R7ZJM9"/>
<dbReference type="EMBL" id="AQPX01000005">
    <property type="protein sequence ID" value="EON74266.1"/>
    <property type="molecule type" value="Genomic_DNA"/>
</dbReference>
<dbReference type="OrthoDB" id="2961752at2"/>
<evidence type="ECO:0000313" key="1">
    <source>
        <dbReference type="EMBL" id="EON74266.1"/>
    </source>
</evidence>
<dbReference type="RefSeq" id="WP_010857418.1">
    <property type="nucleotide sequence ID" value="NZ_KB933398.1"/>
</dbReference>
<accession>R7ZJM9</accession>
<dbReference type="Proteomes" id="UP000013911">
    <property type="component" value="Unassembled WGS sequence"/>
</dbReference>
<evidence type="ECO:0000313" key="2">
    <source>
        <dbReference type="Proteomes" id="UP000013911"/>
    </source>
</evidence>
<sequence>MTSSKITCKLFKLTGINSLDDVKINILNRSFAEPLMVSKRDGKLISSLPEDEKNFYYTWGDISEPNELKSQTIGENQEEKELCVEYFSATANIEYPKRRKKDSNGNILPKTQRVNYTQVVTYFMSFNNSVHLIICSSNDAHQVRVRQLVGTSFIANADKEYEIPSDLFNWLFFQFIENNGSLGEGLNLMNIGGFIGNTADEHNVFKGISDQTSELIITKAFISNGEILRTITARLRNEDIDIVFAIDYESNTQIYVSQSQKLKLLDAEDNDIFFIIYLYSHLIPKLKSLYDKASERFLSTEKNQFSEKIGLEVIKSIISKNSLSLDDVSIIFNSPSDFRDTDQKLSVNL</sequence>
<dbReference type="PATRIC" id="fig|1285586.5.peg.450"/>
<gene>
    <name evidence="1" type="ORF">H131_02253</name>
</gene>
<organism evidence="1 2">
    <name type="scientific">Lysinibacillus sphaericus OT4b.31</name>
    <dbReference type="NCBI Taxonomy" id="1285586"/>
    <lineage>
        <taxon>Bacteria</taxon>
        <taxon>Bacillati</taxon>
        <taxon>Bacillota</taxon>
        <taxon>Bacilli</taxon>
        <taxon>Bacillales</taxon>
        <taxon>Bacillaceae</taxon>
        <taxon>Lysinibacillus</taxon>
    </lineage>
</organism>
<protein>
    <submittedName>
        <fullName evidence="1">Uncharacterized protein</fullName>
    </submittedName>
</protein>